<dbReference type="KEGG" id="bpf:BpOF4_07345"/>
<dbReference type="InterPro" id="IPR020904">
    <property type="entry name" value="Sc_DH/Rdtase_CS"/>
</dbReference>
<dbReference type="PRINTS" id="PR00081">
    <property type="entry name" value="GDHRDH"/>
</dbReference>
<dbReference type="EMBL" id="CP001878">
    <property type="protein sequence ID" value="ADC49527.1"/>
    <property type="molecule type" value="Genomic_DNA"/>
</dbReference>
<dbReference type="AlphaFoldDB" id="D3FPW7"/>
<dbReference type="eggNOG" id="COG4221">
    <property type="taxonomic scope" value="Bacteria"/>
</dbReference>
<evidence type="ECO:0000256" key="2">
    <source>
        <dbReference type="ARBA" id="ARBA00023002"/>
    </source>
</evidence>
<dbReference type="PROSITE" id="PS00061">
    <property type="entry name" value="ADH_SHORT"/>
    <property type="match status" value="1"/>
</dbReference>
<dbReference type="InterPro" id="IPR002347">
    <property type="entry name" value="SDR_fam"/>
</dbReference>
<evidence type="ECO:0000256" key="1">
    <source>
        <dbReference type="ARBA" id="ARBA00006484"/>
    </source>
</evidence>
<gene>
    <name evidence="4" type="ordered locus">BpOF4_07345</name>
</gene>
<dbReference type="CDD" id="cd05233">
    <property type="entry name" value="SDR_c"/>
    <property type="match status" value="1"/>
</dbReference>
<dbReference type="PANTHER" id="PTHR43391:SF82">
    <property type="entry name" value="OXIDOREDUCTASE SADH-RELATED"/>
    <property type="match status" value="1"/>
</dbReference>
<dbReference type="SUPFAM" id="SSF51735">
    <property type="entry name" value="NAD(P)-binding Rossmann-fold domains"/>
    <property type="match status" value="1"/>
</dbReference>
<dbReference type="InterPro" id="IPR036291">
    <property type="entry name" value="NAD(P)-bd_dom_sf"/>
</dbReference>
<dbReference type="PRINTS" id="PR00080">
    <property type="entry name" value="SDRFAMILY"/>
</dbReference>
<name>D3FPW7_ALKPO</name>
<dbReference type="STRING" id="398511.BpOF4_07345"/>
<comment type="similarity">
    <text evidence="1 3">Belongs to the short-chain dehydrogenases/reductases (SDR) family.</text>
</comment>
<dbReference type="HOGENOM" id="CLU_010194_2_10_9"/>
<reference evidence="4 5" key="1">
    <citation type="journal article" date="2011" name="Environ. Microbiol.">
        <title>Genome of alkaliphilic Bacillus pseudofirmus OF4 reveals adaptations that support the ability to grow in an external pH range from 7.5 to 11.4.</title>
        <authorList>
            <person name="Janto B."/>
            <person name="Ahmed A."/>
            <person name="Ito M."/>
            <person name="Liu J."/>
            <person name="Hicks D.B."/>
            <person name="Pagni S."/>
            <person name="Fackelmayer O.J."/>
            <person name="Smith T.A."/>
            <person name="Earl J."/>
            <person name="Elbourne L.D."/>
            <person name="Hassan K."/>
            <person name="Paulsen I.T."/>
            <person name="Kolsto A.B."/>
            <person name="Tourasse N.J."/>
            <person name="Ehrlich G.D."/>
            <person name="Boissy R."/>
            <person name="Ivey D.M."/>
            <person name="Li G."/>
            <person name="Xue Y."/>
            <person name="Ma Y."/>
            <person name="Hu F.Z."/>
            <person name="Krulwich T.A."/>
        </authorList>
    </citation>
    <scope>NUCLEOTIDE SEQUENCE [LARGE SCALE GENOMIC DNA]</scope>
    <source>
        <strain evidence="5">ATCC BAA-2126 / JCM 17055 / OF4</strain>
    </source>
</reference>
<accession>D3FPW7</accession>
<organism evidence="4 5">
    <name type="scientific">Alkalihalophilus pseudofirmus (strain ATCC BAA-2126 / JCM 17055 / OF4)</name>
    <name type="common">Bacillus pseudofirmus</name>
    <dbReference type="NCBI Taxonomy" id="398511"/>
    <lineage>
        <taxon>Bacteria</taxon>
        <taxon>Bacillati</taxon>
        <taxon>Bacillota</taxon>
        <taxon>Bacilli</taxon>
        <taxon>Bacillales</taxon>
        <taxon>Bacillaceae</taxon>
        <taxon>Alkalihalophilus</taxon>
    </lineage>
</organism>
<keyword evidence="5" id="KW-1185">Reference proteome</keyword>
<dbReference type="RefSeq" id="WP_012960800.1">
    <property type="nucleotide sequence ID" value="NC_013791.2"/>
</dbReference>
<dbReference type="Gene3D" id="3.40.50.720">
    <property type="entry name" value="NAD(P)-binding Rossmann-like Domain"/>
    <property type="match status" value="1"/>
</dbReference>
<evidence type="ECO:0000256" key="3">
    <source>
        <dbReference type="RuleBase" id="RU000363"/>
    </source>
</evidence>
<evidence type="ECO:0000313" key="5">
    <source>
        <dbReference type="Proteomes" id="UP000001544"/>
    </source>
</evidence>
<protein>
    <submittedName>
        <fullName evidence="4">Short-chain alcohol dehydrogenase</fullName>
    </submittedName>
</protein>
<keyword evidence="2" id="KW-0560">Oxidoreductase</keyword>
<proteinExistence type="inferred from homology"/>
<sequence>MKKQVVAITGASSGLGAALAKLYGLKGAHVCLLGRSKEKLESSFNGQEGSYSAHALNIVNKEEVASVFHQLSEEFGEVDMLINNAGVGYFGLAEDLGTEELCTMLDVNVKGTIYPTQAVLPQMKKRNKGTIVNIVSTAGLVGKANESGYVASKFAVRGFTESLQAELSDTMIRISGIYMGGMDTPFWDGIFSDEKRKMLMQPKDVAEIIVHNLDERTNLSVDEVIIRNKKPKK</sequence>
<dbReference type="Pfam" id="PF00106">
    <property type="entry name" value="adh_short"/>
    <property type="match status" value="1"/>
</dbReference>
<dbReference type="PANTHER" id="PTHR43391">
    <property type="entry name" value="RETINOL DEHYDROGENASE-RELATED"/>
    <property type="match status" value="1"/>
</dbReference>
<evidence type="ECO:0000313" key="4">
    <source>
        <dbReference type="EMBL" id="ADC49527.1"/>
    </source>
</evidence>
<dbReference type="Proteomes" id="UP000001544">
    <property type="component" value="Chromosome"/>
</dbReference>
<dbReference type="GO" id="GO:0016491">
    <property type="term" value="F:oxidoreductase activity"/>
    <property type="evidence" value="ECO:0007669"/>
    <property type="project" value="UniProtKB-KW"/>
</dbReference>